<proteinExistence type="predicted"/>
<feature type="transmembrane region" description="Helical" evidence="1">
    <location>
        <begin position="20"/>
        <end position="39"/>
    </location>
</feature>
<accession>A0A0B7H2C2</accession>
<keyword evidence="3" id="KW-1185">Reference proteome</keyword>
<protein>
    <submittedName>
        <fullName evidence="2">Uncharacterized protein</fullName>
    </submittedName>
</protein>
<keyword evidence="1" id="KW-0472">Membrane</keyword>
<dbReference type="STRING" id="28189.CCYN74_160014"/>
<name>A0A0B7H2C2_9FLAO</name>
<evidence type="ECO:0000313" key="2">
    <source>
        <dbReference type="EMBL" id="CEN33696.1"/>
    </source>
</evidence>
<dbReference type="EMBL" id="CDOD01000009">
    <property type="protein sequence ID" value="CEN33696.1"/>
    <property type="molecule type" value="Genomic_DNA"/>
</dbReference>
<evidence type="ECO:0000313" key="3">
    <source>
        <dbReference type="Proteomes" id="UP000038055"/>
    </source>
</evidence>
<evidence type="ECO:0000256" key="1">
    <source>
        <dbReference type="SAM" id="Phobius"/>
    </source>
</evidence>
<dbReference type="RefSeq" id="WP_041991065.1">
    <property type="nucleotide sequence ID" value="NZ_CDOD01000009.1"/>
</dbReference>
<feature type="transmembrane region" description="Helical" evidence="1">
    <location>
        <begin position="45"/>
        <end position="67"/>
    </location>
</feature>
<sequence>MVKKKIKTFNLFVYKDRRMLLSAILFIICPLFIIFTIPPRIDIPYFRWIISLFLIIGLILALIYFTVSKVTVTFEDKKFIFEWKKKFIFNKKKILILSIADITGVVLNDQGERIQMILTRDGKLAMKCLKPNFIFKSDEQQFFSFLRNKIKKLEVKDIWDVWKEKGHLIWIFRINTVGLILLPLIVIIFGIIREVRPLNVVMLSSVFLRLVGYQFIMRRKIKGDY</sequence>
<keyword evidence="1" id="KW-1133">Transmembrane helix</keyword>
<dbReference type="Proteomes" id="UP000038055">
    <property type="component" value="Unassembled WGS sequence"/>
</dbReference>
<organism evidence="2 3">
    <name type="scientific">Capnocytophaga cynodegmi</name>
    <dbReference type="NCBI Taxonomy" id="28189"/>
    <lineage>
        <taxon>Bacteria</taxon>
        <taxon>Pseudomonadati</taxon>
        <taxon>Bacteroidota</taxon>
        <taxon>Flavobacteriia</taxon>
        <taxon>Flavobacteriales</taxon>
        <taxon>Flavobacteriaceae</taxon>
        <taxon>Capnocytophaga</taxon>
    </lineage>
</organism>
<dbReference type="AlphaFoldDB" id="A0A0B7H2C2"/>
<keyword evidence="1" id="KW-0812">Transmembrane</keyword>
<feature type="transmembrane region" description="Helical" evidence="1">
    <location>
        <begin position="170"/>
        <end position="192"/>
    </location>
</feature>
<gene>
    <name evidence="2" type="ORF">CCYN2B_170094</name>
</gene>
<reference evidence="3" key="1">
    <citation type="submission" date="2015-01" db="EMBL/GenBank/DDBJ databases">
        <authorList>
            <person name="MANFREDI Pablo"/>
        </authorList>
    </citation>
    <scope>NUCLEOTIDE SEQUENCE [LARGE SCALE GENOMIC DNA]</scope>
    <source>
        <strain evidence="3">Ccyn2B</strain>
    </source>
</reference>
<feature type="transmembrane region" description="Helical" evidence="1">
    <location>
        <begin position="198"/>
        <end position="216"/>
    </location>
</feature>